<dbReference type="PANTHER" id="PTHR15350:SF2">
    <property type="entry name" value="EUKARYOTIC TRANSLATION INITIATION FACTOR 3 SUBUNIT M"/>
    <property type="match status" value="1"/>
</dbReference>
<evidence type="ECO:0000256" key="1">
    <source>
        <dbReference type="ARBA" id="ARBA00008482"/>
    </source>
</evidence>
<dbReference type="InterPro" id="IPR040750">
    <property type="entry name" value="eIF3m_C_helix"/>
</dbReference>
<protein>
    <recommendedName>
        <fullName evidence="5">Eukaryotic translation initiation factor 3 subunit M</fullName>
        <shortName evidence="5">eIF3m</shortName>
    </recommendedName>
</protein>
<evidence type="ECO:0000259" key="6">
    <source>
        <dbReference type="PROSITE" id="PS50250"/>
    </source>
</evidence>
<dbReference type="EMBL" id="JBBBZM010000034">
    <property type="protein sequence ID" value="KAL0637504.1"/>
    <property type="molecule type" value="Genomic_DNA"/>
</dbReference>
<evidence type="ECO:0000256" key="2">
    <source>
        <dbReference type="ARBA" id="ARBA00022490"/>
    </source>
</evidence>
<comment type="subcellular location">
    <subcellularLocation>
        <location evidence="5">Cytoplasm</location>
    </subcellularLocation>
</comment>
<comment type="similarity">
    <text evidence="5">Belongs to the eIF-3 subunit M family.</text>
</comment>
<evidence type="ECO:0000256" key="5">
    <source>
        <dbReference type="HAMAP-Rule" id="MF_03012"/>
    </source>
</evidence>
<comment type="caution">
    <text evidence="7">The sequence shown here is derived from an EMBL/GenBank/DDBJ whole genome shotgun (WGS) entry which is preliminary data.</text>
</comment>
<keyword evidence="3 5" id="KW-0396">Initiation factor</keyword>
<dbReference type="Pfam" id="PF01399">
    <property type="entry name" value="PCI"/>
    <property type="match status" value="1"/>
</dbReference>
<keyword evidence="8" id="KW-1185">Reference proteome</keyword>
<dbReference type="InterPro" id="IPR000717">
    <property type="entry name" value="PCI_dom"/>
</dbReference>
<dbReference type="SMART" id="SM00088">
    <property type="entry name" value="PINT"/>
    <property type="match status" value="1"/>
</dbReference>
<evidence type="ECO:0000256" key="3">
    <source>
        <dbReference type="ARBA" id="ARBA00022540"/>
    </source>
</evidence>
<comment type="function">
    <text evidence="5">Component of the eukaryotic translation initiation factor 3 (eIF-3) complex, which is involved in protein synthesis of a specialized repertoire of mRNAs and, together with other initiation factors, stimulates binding of mRNA and methionyl-tRNAi to the 40S ribosome. The eIF-3 complex specifically targets and initiates translation of a subset of mRNAs involved in cell proliferation.</text>
</comment>
<proteinExistence type="inferred from homology"/>
<dbReference type="PROSITE" id="PS50250">
    <property type="entry name" value="PCI"/>
    <property type="match status" value="1"/>
</dbReference>
<gene>
    <name evidence="7" type="ORF">Q9L58_003561</name>
</gene>
<evidence type="ECO:0000256" key="4">
    <source>
        <dbReference type="ARBA" id="ARBA00022917"/>
    </source>
</evidence>
<comment type="similarity">
    <text evidence="1">Belongs to the CSN7/EIF3M family. CSN7 subfamily.</text>
</comment>
<sequence>MDTPINTLMVEGSFDDQILEMAQYIDARKGGQVLVSELEVLLEKGEKEEALKKIVDASVSLSTSPEKGTLYSRDVRYQSTLHVLILKPEIAEYIPAYNLLIHLIRSSPELPSLLPTILQNLSTPPSTSPHNGPALSIHALSTIFNVLPANSPLRYPVLRTTLGVVAEYGMYETLAPQLKNVEKWIGEWQSSAEETRDLYLAIAGIAEKSRDDDQFYQFLFKALFTIPPEESDNTQARELALRLVKAAINLPARLEFDDLIALDAVQKLAASDSEAYALLEVFIGGDLEDYEEFNDEHDGWVDDNGIDHSTAFRKIRLLTLASLASSAPNRELPYSVIARRLHIPSEEVELWVIDVIRAGLVEGKLSQLNQTFLIHRSTYRSFGKREWEEIGVRLETWKTSLKVILETVRGAREAVVEQHGKETTAVDSAVGRANLGRSLEIEG</sequence>
<comment type="subunit">
    <text evidence="5">Component of the eukaryotic translation initiation factor 3 (eIF-3) complex.</text>
</comment>
<keyword evidence="2 5" id="KW-0963">Cytoplasm</keyword>
<dbReference type="InterPro" id="IPR027528">
    <property type="entry name" value="eIF3m"/>
</dbReference>
<keyword evidence="4 5" id="KW-0648">Protein biosynthesis</keyword>
<dbReference type="Pfam" id="PF18005">
    <property type="entry name" value="eIF3m_C_helix"/>
    <property type="match status" value="1"/>
</dbReference>
<evidence type="ECO:0000313" key="7">
    <source>
        <dbReference type="EMBL" id="KAL0637504.1"/>
    </source>
</evidence>
<dbReference type="PANTHER" id="PTHR15350">
    <property type="entry name" value="COP9 SIGNALOSOME COMPLEX SUBUNIT 7/DENDRITIC CELL PROTEIN GA17"/>
    <property type="match status" value="1"/>
</dbReference>
<feature type="domain" description="PCI" evidence="6">
    <location>
        <begin position="212"/>
        <end position="379"/>
    </location>
</feature>
<dbReference type="Proteomes" id="UP001447188">
    <property type="component" value="Unassembled WGS sequence"/>
</dbReference>
<evidence type="ECO:0000313" key="8">
    <source>
        <dbReference type="Proteomes" id="UP001447188"/>
    </source>
</evidence>
<accession>A0ABR3GNJ9</accession>
<reference evidence="7 8" key="1">
    <citation type="submission" date="2024-02" db="EMBL/GenBank/DDBJ databases">
        <title>Discinaceae phylogenomics.</title>
        <authorList>
            <person name="Dirks A.C."/>
            <person name="James T.Y."/>
        </authorList>
    </citation>
    <scope>NUCLEOTIDE SEQUENCE [LARGE SCALE GENOMIC DNA]</scope>
    <source>
        <strain evidence="7 8">ACD0624</strain>
    </source>
</reference>
<organism evidence="7 8">
    <name type="scientific">Discina gigas</name>
    <dbReference type="NCBI Taxonomy" id="1032678"/>
    <lineage>
        <taxon>Eukaryota</taxon>
        <taxon>Fungi</taxon>
        <taxon>Dikarya</taxon>
        <taxon>Ascomycota</taxon>
        <taxon>Pezizomycotina</taxon>
        <taxon>Pezizomycetes</taxon>
        <taxon>Pezizales</taxon>
        <taxon>Discinaceae</taxon>
        <taxon>Discina</taxon>
    </lineage>
</organism>
<name>A0ABR3GNJ9_9PEZI</name>
<dbReference type="HAMAP" id="MF_03012">
    <property type="entry name" value="eIF3m"/>
    <property type="match status" value="1"/>
</dbReference>
<dbReference type="InterPro" id="IPR045237">
    <property type="entry name" value="COPS7/eIF3m"/>
</dbReference>